<feature type="compositionally biased region" description="Polar residues" evidence="1">
    <location>
        <begin position="159"/>
        <end position="177"/>
    </location>
</feature>
<proteinExistence type="predicted"/>
<protein>
    <submittedName>
        <fullName evidence="2">Uncharacterized protein</fullName>
    </submittedName>
</protein>
<comment type="caution">
    <text evidence="2">The sequence shown here is derived from an EMBL/GenBank/DDBJ whole genome shotgun (WGS) entry which is preliminary data.</text>
</comment>
<reference evidence="2" key="2">
    <citation type="submission" date="2020-05" db="EMBL/GenBank/DDBJ databases">
        <authorList>
            <person name="Kim H.-S."/>
            <person name="Proctor R.H."/>
            <person name="Brown D.W."/>
        </authorList>
    </citation>
    <scope>NUCLEOTIDE SEQUENCE</scope>
    <source>
        <strain evidence="2">NRRL 22465</strain>
    </source>
</reference>
<feature type="compositionally biased region" description="Basic and acidic residues" evidence="1">
    <location>
        <begin position="220"/>
        <end position="234"/>
    </location>
</feature>
<name>A0A8H4TYX6_9HYPO</name>
<feature type="compositionally biased region" description="Basic and acidic residues" evidence="1">
    <location>
        <begin position="269"/>
        <end position="290"/>
    </location>
</feature>
<feature type="region of interest" description="Disordered" evidence="1">
    <location>
        <begin position="122"/>
        <end position="234"/>
    </location>
</feature>
<dbReference type="EMBL" id="JABEYC010001308">
    <property type="protein sequence ID" value="KAF4966475.1"/>
    <property type="molecule type" value="Genomic_DNA"/>
</dbReference>
<evidence type="ECO:0000313" key="2">
    <source>
        <dbReference type="EMBL" id="KAF4966475.1"/>
    </source>
</evidence>
<keyword evidence="3" id="KW-1185">Reference proteome</keyword>
<evidence type="ECO:0000313" key="3">
    <source>
        <dbReference type="Proteomes" id="UP000635477"/>
    </source>
</evidence>
<feature type="region of interest" description="Disordered" evidence="1">
    <location>
        <begin position="259"/>
        <end position="290"/>
    </location>
</feature>
<feature type="non-terminal residue" evidence="2">
    <location>
        <position position="609"/>
    </location>
</feature>
<feature type="compositionally biased region" description="Pro residues" evidence="1">
    <location>
        <begin position="559"/>
        <end position="570"/>
    </location>
</feature>
<feature type="compositionally biased region" description="Low complexity" evidence="1">
    <location>
        <begin position="571"/>
        <end position="593"/>
    </location>
</feature>
<feature type="region of interest" description="Disordered" evidence="1">
    <location>
        <begin position="478"/>
        <end position="609"/>
    </location>
</feature>
<gene>
    <name evidence="2" type="ORF">FZEAL_10650</name>
</gene>
<reference evidence="2" key="1">
    <citation type="journal article" date="2020" name="BMC Genomics">
        <title>Correction to: Identification and distribution of gene clusters required for synthesis of sphingolipid metabolism inhibitors in diverse species of the filamentous fungus Fusarium.</title>
        <authorList>
            <person name="Kim H.S."/>
            <person name="Lohmar J.M."/>
            <person name="Busman M."/>
            <person name="Brown D.W."/>
            <person name="Naumann T.A."/>
            <person name="Divon H.H."/>
            <person name="Lysoe E."/>
            <person name="Uhlig S."/>
            <person name="Proctor R.H."/>
        </authorList>
    </citation>
    <scope>NUCLEOTIDE SEQUENCE</scope>
    <source>
        <strain evidence="2">NRRL 22465</strain>
    </source>
</reference>
<dbReference type="AlphaFoldDB" id="A0A8H4TYX6"/>
<feature type="compositionally biased region" description="Low complexity" evidence="1">
    <location>
        <begin position="505"/>
        <end position="533"/>
    </location>
</feature>
<organism evidence="2 3">
    <name type="scientific">Fusarium zealandicum</name>
    <dbReference type="NCBI Taxonomy" id="1053134"/>
    <lineage>
        <taxon>Eukaryota</taxon>
        <taxon>Fungi</taxon>
        <taxon>Dikarya</taxon>
        <taxon>Ascomycota</taxon>
        <taxon>Pezizomycotina</taxon>
        <taxon>Sordariomycetes</taxon>
        <taxon>Hypocreomycetidae</taxon>
        <taxon>Hypocreales</taxon>
        <taxon>Nectriaceae</taxon>
        <taxon>Fusarium</taxon>
        <taxon>Fusarium staphyleae species complex</taxon>
    </lineage>
</organism>
<dbReference type="Proteomes" id="UP000635477">
    <property type="component" value="Unassembled WGS sequence"/>
</dbReference>
<evidence type="ECO:0000256" key="1">
    <source>
        <dbReference type="SAM" id="MobiDB-lite"/>
    </source>
</evidence>
<feature type="compositionally biased region" description="Pro residues" evidence="1">
    <location>
        <begin position="594"/>
        <end position="609"/>
    </location>
</feature>
<accession>A0A8H4TYX6</accession>
<sequence>MRKGTSHFIVDRSTEQAKARLKETIQSRAEETDKIMSNIDQAYKKTISAVDPTAFKAVASALKELVTIAKEGIEYVVQSANNSQLSEGRLFQQAAKELESELENNFLKAIYKERRDLHDLRSELTITGNKPTKAEEANPEPTPSSLPNKGRRSIKRTDTASTTTSGGRVKPSTSWFVSKNHHREATEQAAVETSSETSPPGEGWGRDFAPTKGPYTPRSDSVKAREQETSRVGRFDNLHPLMGDALQLGDDITREFREDMEAEDSSDSDEWRTDDDHQAKKHMHEQEKELQREARHQKALIGKKEKEIVLLKQENVHLKAQNNELTIARSHLQSILPKGQQGTTGGTPGGTPASVGGASVGSTAFPFSISRINSRLSSPDNASWLKSWLPKALQSHRGRLQKAIGRCVTDQQTCERRMLKLADDVEPGTEKKHLQIFVDSSKQHCGDYTRTIEFFDELAARAKKTKPAMVPLAEELAPSASGSSSVPLTAISVPPPPPATCGYKSGKPASSSGSPGSGPRSSWSHSSDNQNSWLGSSRDSVSHSEASAADAPRPAAPAITPPAVTPPAVAPPAATSPEVASSEISPPEAARSAVPPPDVAPPEVAPPAN</sequence>
<feature type="compositionally biased region" description="Low complexity" evidence="1">
    <location>
        <begin position="544"/>
        <end position="558"/>
    </location>
</feature>
<feature type="region of interest" description="Disordered" evidence="1">
    <location>
        <begin position="337"/>
        <end position="357"/>
    </location>
</feature>